<dbReference type="AlphaFoldDB" id="A0A941HYX1"/>
<protein>
    <submittedName>
        <fullName evidence="1">Uncharacterized protein</fullName>
    </submittedName>
</protein>
<dbReference type="Proteomes" id="UP000622580">
    <property type="component" value="Unassembled WGS sequence"/>
</dbReference>
<sequence>MSDADPPNAASDPGFFDGRLMIDILGWDWNMRIAIGDHPVARPQGRTHGLEYGRDFTIHGRVRAPRELRGKEMKVTLSPFGPRVRFGQRGLQQVGALAELPPGSDFAFEAMLMLPEDAIASTATSLALSWKHLQIRIGDGGPGSTSIVAYDFHARIPPNLEAWANAD</sequence>
<name>A0A941HYX1_9CAUL</name>
<comment type="caution">
    <text evidence="1">The sequence shown here is derived from an EMBL/GenBank/DDBJ whole genome shotgun (WGS) entry which is preliminary data.</text>
</comment>
<dbReference type="EMBL" id="JAGSGD010000003">
    <property type="protein sequence ID" value="MBR7621842.1"/>
    <property type="molecule type" value="Genomic_DNA"/>
</dbReference>
<organism evidence="1 2">
    <name type="scientific">Phenylobacterium glaciei</name>
    <dbReference type="NCBI Taxonomy" id="2803784"/>
    <lineage>
        <taxon>Bacteria</taxon>
        <taxon>Pseudomonadati</taxon>
        <taxon>Pseudomonadota</taxon>
        <taxon>Alphaproteobacteria</taxon>
        <taxon>Caulobacterales</taxon>
        <taxon>Caulobacteraceae</taxon>
        <taxon>Phenylobacterium</taxon>
    </lineage>
</organism>
<dbReference type="RefSeq" id="WP_215343355.1">
    <property type="nucleotide sequence ID" value="NZ_JAGSGD010000003.1"/>
</dbReference>
<gene>
    <name evidence="1" type="ORF">JKL49_20795</name>
</gene>
<keyword evidence="2" id="KW-1185">Reference proteome</keyword>
<proteinExistence type="predicted"/>
<accession>A0A941HYX1</accession>
<reference evidence="1" key="1">
    <citation type="submission" date="2021-04" db="EMBL/GenBank/DDBJ databases">
        <title>Draft genome assembly of strain Phenylobacterium sp. 20VBR1 using MiniION and Illumina platforms.</title>
        <authorList>
            <person name="Thomas F.A."/>
            <person name="Krishnan K.P."/>
            <person name="Sinha R.K."/>
        </authorList>
    </citation>
    <scope>NUCLEOTIDE SEQUENCE</scope>
    <source>
        <strain evidence="1">20VBR1</strain>
    </source>
</reference>
<evidence type="ECO:0000313" key="2">
    <source>
        <dbReference type="Proteomes" id="UP000622580"/>
    </source>
</evidence>
<evidence type="ECO:0000313" key="1">
    <source>
        <dbReference type="EMBL" id="MBR7621842.1"/>
    </source>
</evidence>